<comment type="caution">
    <text evidence="5">The sequence shown here is derived from an EMBL/GenBank/DDBJ whole genome shotgun (WGS) entry which is preliminary data.</text>
</comment>
<dbReference type="PROSITE" id="PS50110">
    <property type="entry name" value="RESPONSE_REGULATORY"/>
    <property type="match status" value="1"/>
</dbReference>
<dbReference type="GO" id="GO:0000156">
    <property type="term" value="F:phosphorelay response regulator activity"/>
    <property type="evidence" value="ECO:0007669"/>
    <property type="project" value="InterPro"/>
</dbReference>
<dbReference type="InterPro" id="IPR046947">
    <property type="entry name" value="LytR-like"/>
</dbReference>
<evidence type="ECO:0000256" key="3">
    <source>
        <dbReference type="PROSITE-ProRule" id="PRU00169"/>
    </source>
</evidence>
<dbReference type="InterPro" id="IPR011006">
    <property type="entry name" value="CheY-like_superfamily"/>
</dbReference>
<dbReference type="SUPFAM" id="SSF52172">
    <property type="entry name" value="CheY-like"/>
    <property type="match status" value="1"/>
</dbReference>
<feature type="domain" description="Response regulatory" evidence="4">
    <location>
        <begin position="3"/>
        <end position="119"/>
    </location>
</feature>
<dbReference type="PANTHER" id="PTHR37299">
    <property type="entry name" value="TRANSCRIPTIONAL REGULATOR-RELATED"/>
    <property type="match status" value="1"/>
</dbReference>
<dbReference type="SMART" id="SM00448">
    <property type="entry name" value="REC"/>
    <property type="match status" value="1"/>
</dbReference>
<dbReference type="Pfam" id="PF00072">
    <property type="entry name" value="Response_reg"/>
    <property type="match status" value="1"/>
</dbReference>
<evidence type="ECO:0000259" key="4">
    <source>
        <dbReference type="PROSITE" id="PS50110"/>
    </source>
</evidence>
<keyword evidence="6" id="KW-1185">Reference proteome</keyword>
<dbReference type="GO" id="GO:0003677">
    <property type="term" value="F:DNA binding"/>
    <property type="evidence" value="ECO:0007669"/>
    <property type="project" value="UniProtKB-KW"/>
</dbReference>
<keyword evidence="3" id="KW-0597">Phosphoprotein</keyword>
<dbReference type="InterPro" id="IPR001789">
    <property type="entry name" value="Sig_transdc_resp-reg_receiver"/>
</dbReference>
<evidence type="ECO:0000313" key="6">
    <source>
        <dbReference type="Proteomes" id="UP001299265"/>
    </source>
</evidence>
<evidence type="ECO:0000256" key="1">
    <source>
        <dbReference type="ARBA" id="ARBA00018672"/>
    </source>
</evidence>
<name>A0AAP2RJW6_9FIRM</name>
<dbReference type="PANTHER" id="PTHR37299:SF1">
    <property type="entry name" value="STAGE 0 SPORULATION PROTEIN A HOMOLOG"/>
    <property type="match status" value="1"/>
</dbReference>
<dbReference type="RefSeq" id="WP_231063231.1">
    <property type="nucleotide sequence ID" value="NZ_JAJNOR010000008.1"/>
</dbReference>
<sequence length="242" mass="27505">MPTLAVCDDDSSCLEQIATLARSFFDTQDSTACIDVYPDAESLLASGKRYDLYLLDILMPGRSGIELAKEIRLSDRDCVLIYLTTSDEYALYAYQVGALQYLLKPVRETDFQETMEKALRLLIREEPPRMAVPTPRGTIQVNLLQTAYIEHYEKTLYFHMRDGNVVRTSTASLTLHEIAPQVLSCPDFIPQGRAYLINMDCVRLFSADIITMEDGANIPVARRTYRETKDRYMDFLLKKGGS</sequence>
<dbReference type="Pfam" id="PF04397">
    <property type="entry name" value="LytTR"/>
    <property type="match status" value="1"/>
</dbReference>
<dbReference type="Gene3D" id="2.40.50.1020">
    <property type="entry name" value="LytTr DNA-binding domain"/>
    <property type="match status" value="1"/>
</dbReference>
<gene>
    <name evidence="5" type="ORF">LQE92_12175</name>
</gene>
<evidence type="ECO:0000313" key="5">
    <source>
        <dbReference type="EMBL" id="MCD2493372.1"/>
    </source>
</evidence>
<reference evidence="5 6" key="1">
    <citation type="submission" date="2021-11" db="EMBL/GenBank/DDBJ databases">
        <title>Lacrimispora sp. nov. NSJ-141 isolated from human feces.</title>
        <authorList>
            <person name="Abdugheni R."/>
        </authorList>
    </citation>
    <scope>NUCLEOTIDE SEQUENCE [LARGE SCALE GENOMIC DNA]</scope>
    <source>
        <strain evidence="5 6">NSJ-141</strain>
    </source>
</reference>
<dbReference type="Gene3D" id="3.40.50.2300">
    <property type="match status" value="1"/>
</dbReference>
<dbReference type="Proteomes" id="UP001299265">
    <property type="component" value="Unassembled WGS sequence"/>
</dbReference>
<protein>
    <recommendedName>
        <fullName evidence="1">Stage 0 sporulation protein A homolog</fullName>
    </recommendedName>
</protein>
<dbReference type="EMBL" id="JAJNOR010000008">
    <property type="protein sequence ID" value="MCD2493372.1"/>
    <property type="molecule type" value="Genomic_DNA"/>
</dbReference>
<proteinExistence type="predicted"/>
<dbReference type="InterPro" id="IPR007492">
    <property type="entry name" value="LytTR_DNA-bd_dom"/>
</dbReference>
<evidence type="ECO:0000256" key="2">
    <source>
        <dbReference type="ARBA" id="ARBA00024867"/>
    </source>
</evidence>
<feature type="modified residue" description="4-aspartylphosphate" evidence="3">
    <location>
        <position position="56"/>
    </location>
</feature>
<organism evidence="5 6">
    <name type="scientific">Lientehia hominis</name>
    <dbReference type="NCBI Taxonomy" id="2897778"/>
    <lineage>
        <taxon>Bacteria</taxon>
        <taxon>Bacillati</taxon>
        <taxon>Bacillota</taxon>
        <taxon>Clostridia</taxon>
        <taxon>Lachnospirales</taxon>
        <taxon>Lachnospiraceae</taxon>
        <taxon>Lientehia</taxon>
    </lineage>
</organism>
<keyword evidence="5" id="KW-0238">DNA-binding</keyword>
<dbReference type="AlphaFoldDB" id="A0AAP2RJW6"/>
<dbReference type="SMART" id="SM00850">
    <property type="entry name" value="LytTR"/>
    <property type="match status" value="1"/>
</dbReference>
<accession>A0AAP2RJW6</accession>
<comment type="function">
    <text evidence="2">May play the central regulatory role in sporulation. It may be an element of the effector pathway responsible for the activation of sporulation genes in response to nutritional stress. Spo0A may act in concert with spo0H (a sigma factor) to control the expression of some genes that are critical to the sporulation process.</text>
</comment>